<dbReference type="GO" id="GO:0003924">
    <property type="term" value="F:GTPase activity"/>
    <property type="evidence" value="ECO:0007669"/>
    <property type="project" value="InterPro"/>
</dbReference>
<accession>A0AAV6KN18</accession>
<comment type="function">
    <text evidence="1">This protein promotes the GTP-dependent binding of aminoacyl-tRNA to the A-site of ribosomes during protein biosynthesis.</text>
</comment>
<keyword evidence="16" id="KW-1185">Reference proteome</keyword>
<dbReference type="SUPFAM" id="SSF52540">
    <property type="entry name" value="P-loop containing nucleoside triphosphate hydrolases"/>
    <property type="match status" value="1"/>
</dbReference>
<dbReference type="GO" id="GO:0003746">
    <property type="term" value="F:translation elongation factor activity"/>
    <property type="evidence" value="ECO:0007669"/>
    <property type="project" value="UniProtKB-KW"/>
</dbReference>
<keyword evidence="8" id="KW-0251">Elongation factor</keyword>
<dbReference type="PROSITE" id="PS00301">
    <property type="entry name" value="G_TR_1"/>
    <property type="match status" value="1"/>
</dbReference>
<dbReference type="GO" id="GO:0005840">
    <property type="term" value="C:ribosome"/>
    <property type="evidence" value="ECO:0007669"/>
    <property type="project" value="UniProtKB-KW"/>
</dbReference>
<keyword evidence="5" id="KW-0488">Methylation</keyword>
<dbReference type="SUPFAM" id="SSF50447">
    <property type="entry name" value="Translation proteins"/>
    <property type="match status" value="1"/>
</dbReference>
<dbReference type="InterPro" id="IPR054696">
    <property type="entry name" value="GTP-eEF1A_C"/>
</dbReference>
<keyword evidence="12" id="KW-0687">Ribonucleoprotein</keyword>
<evidence type="ECO:0000256" key="5">
    <source>
        <dbReference type="ARBA" id="ARBA00022481"/>
    </source>
</evidence>
<evidence type="ECO:0000256" key="12">
    <source>
        <dbReference type="ARBA" id="ARBA00023274"/>
    </source>
</evidence>
<comment type="caution">
    <text evidence="15">The sequence shown here is derived from an EMBL/GenBank/DDBJ whole genome shotgun (WGS) entry which is preliminary data.</text>
</comment>
<sequence>MVGHRTRRNWKPNVQDKRLFSYVHDRHIRVKVTTHALRCIDKAGGIDEYLLKTPYHKMDTETGLFWKAKIEKMYEELGEMEVVFFSPEDEAKFEEQFKEQKFAERAARREARRKMYGWSGKEKQIEEGRVGGEEMDREESHGGFPEHFHPTFIMGKEKVHISIVVIGHVDSGKSTTTGHLIYKLGGIDKRVIERFEKEAAEMNKRSFKYAWVLDKLKAERERGITIDIALWKFETTKYYCTVIDAPGHRDFIKNMITGTSQADCAVLIIDSTTGGFEAGISKDGQTREHALLAFTLGVKQMICCCNKMDATTPKYSKSRFDEIVKEVSSYLKKVGYNPEKIPFVPISGFEGDNMIERSTNLDWYKGPTLLEALDLISEPKRPTEKPLRLPLQDVYKIGGIGTVPVGRVETGVIKPGMVVTFGPTGLTTEVKSVEMHHEALQEALPGDNVGFNVKNVAVKDLKRGFVASNSKDDPAKEAANFTSQVIIMNHPGQIGNGYAPVLDCHTCHIAVKFSEILTKIDRRSGKELEKEPKFLKNGDAGFVKMIPTKPMVVETFSEYPPLGRFAVRDMRQTVAVGVIKSVEKKDPSGAKVTKAAQKKK</sequence>
<evidence type="ECO:0000259" key="14">
    <source>
        <dbReference type="PROSITE" id="PS51722"/>
    </source>
</evidence>
<dbReference type="InterPro" id="IPR000795">
    <property type="entry name" value="T_Tr_GTP-bd_dom"/>
</dbReference>
<protein>
    <recommendedName>
        <fullName evidence="13">Large ribosomal subunit protein bL28m</fullName>
    </recommendedName>
</protein>
<dbReference type="FunFam" id="3.40.50.300:FF:000255">
    <property type="entry name" value="Elongation factor 1-alpha"/>
    <property type="match status" value="1"/>
</dbReference>
<evidence type="ECO:0000256" key="4">
    <source>
        <dbReference type="ARBA" id="ARBA00008760"/>
    </source>
</evidence>
<dbReference type="CDD" id="cd03693">
    <property type="entry name" value="EF1_alpha_II"/>
    <property type="match status" value="1"/>
</dbReference>
<evidence type="ECO:0000256" key="6">
    <source>
        <dbReference type="ARBA" id="ARBA00022490"/>
    </source>
</evidence>
<dbReference type="Gene3D" id="2.40.30.10">
    <property type="entry name" value="Translation factors"/>
    <property type="match status" value="2"/>
</dbReference>
<keyword evidence="11" id="KW-0342">GTP-binding</keyword>
<evidence type="ECO:0000256" key="10">
    <source>
        <dbReference type="ARBA" id="ARBA00022980"/>
    </source>
</evidence>
<evidence type="ECO:0000256" key="8">
    <source>
        <dbReference type="ARBA" id="ARBA00022768"/>
    </source>
</evidence>
<dbReference type="PANTHER" id="PTHR23115">
    <property type="entry name" value="TRANSLATION FACTOR"/>
    <property type="match status" value="1"/>
</dbReference>
<dbReference type="InterPro" id="IPR004161">
    <property type="entry name" value="EFTu-like_2"/>
</dbReference>
<dbReference type="InterPro" id="IPR004539">
    <property type="entry name" value="Transl_elong_EF1A_euk/arc"/>
</dbReference>
<dbReference type="FunFam" id="2.40.30.10:FF:000005">
    <property type="entry name" value="Elongation factor 1-alpha"/>
    <property type="match status" value="1"/>
</dbReference>
<keyword evidence="10" id="KW-0689">Ribosomal protein</keyword>
<dbReference type="HAMAP" id="MF_00118_A">
    <property type="entry name" value="EF_Tu_A"/>
    <property type="match status" value="1"/>
</dbReference>
<dbReference type="Gene3D" id="3.40.50.300">
    <property type="entry name" value="P-loop containing nucleotide triphosphate hydrolases"/>
    <property type="match status" value="1"/>
</dbReference>
<proteinExistence type="inferred from homology"/>
<dbReference type="PROSITE" id="PS51722">
    <property type="entry name" value="G_TR_2"/>
    <property type="match status" value="1"/>
</dbReference>
<dbReference type="GO" id="GO:0003735">
    <property type="term" value="F:structural constituent of ribosome"/>
    <property type="evidence" value="ECO:0007669"/>
    <property type="project" value="InterPro"/>
</dbReference>
<gene>
    <name evidence="15" type="ORF">RHGRI_011581</name>
</gene>
<dbReference type="AlphaFoldDB" id="A0AAV6KN18"/>
<dbReference type="SUPFAM" id="SSF143800">
    <property type="entry name" value="L28p-like"/>
    <property type="match status" value="1"/>
</dbReference>
<keyword evidence="9" id="KW-0648">Protein biosynthesis</keyword>
<comment type="similarity">
    <text evidence="3">Belongs to the TRAFAC class translation factor GTPase superfamily. Classic translation factor GTPase family. EF-Tu/EF-1A subfamily.</text>
</comment>
<evidence type="ECO:0000256" key="3">
    <source>
        <dbReference type="ARBA" id="ARBA00007249"/>
    </source>
</evidence>
<dbReference type="GO" id="GO:1990904">
    <property type="term" value="C:ribonucleoprotein complex"/>
    <property type="evidence" value="ECO:0007669"/>
    <property type="project" value="UniProtKB-KW"/>
</dbReference>
<reference evidence="15" key="1">
    <citation type="submission" date="2020-08" db="EMBL/GenBank/DDBJ databases">
        <title>Plant Genome Project.</title>
        <authorList>
            <person name="Zhang R.-G."/>
        </authorList>
    </citation>
    <scope>NUCLEOTIDE SEQUENCE</scope>
    <source>
        <strain evidence="15">WSP0</strain>
        <tissue evidence="15">Leaf</tissue>
    </source>
</reference>
<evidence type="ECO:0000256" key="11">
    <source>
        <dbReference type="ARBA" id="ARBA00023134"/>
    </source>
</evidence>
<evidence type="ECO:0000313" key="16">
    <source>
        <dbReference type="Proteomes" id="UP000823749"/>
    </source>
</evidence>
<comment type="subcellular location">
    <subcellularLocation>
        <location evidence="2">Cytoplasm</location>
    </subcellularLocation>
</comment>
<dbReference type="EMBL" id="JACTNZ010000004">
    <property type="protein sequence ID" value="KAG5553744.1"/>
    <property type="molecule type" value="Genomic_DNA"/>
</dbReference>
<dbReference type="InterPro" id="IPR031157">
    <property type="entry name" value="G_TR_CS"/>
</dbReference>
<evidence type="ECO:0000256" key="9">
    <source>
        <dbReference type="ARBA" id="ARBA00022917"/>
    </source>
</evidence>
<dbReference type="Pfam" id="PF03144">
    <property type="entry name" value="GTP_EFTU_D2"/>
    <property type="match status" value="1"/>
</dbReference>
<feature type="domain" description="Tr-type G" evidence="14">
    <location>
        <begin position="158"/>
        <end position="383"/>
    </location>
</feature>
<dbReference type="SUPFAM" id="SSF50465">
    <property type="entry name" value="EF-Tu/eEF-1alpha/eIF2-gamma C-terminal domain"/>
    <property type="match status" value="1"/>
</dbReference>
<dbReference type="Pfam" id="PF00009">
    <property type="entry name" value="GTP_EFTU"/>
    <property type="match status" value="1"/>
</dbReference>
<dbReference type="Pfam" id="PF00830">
    <property type="entry name" value="Ribosomal_L28"/>
    <property type="match status" value="1"/>
</dbReference>
<dbReference type="CDD" id="cd01883">
    <property type="entry name" value="EF1_alpha"/>
    <property type="match status" value="1"/>
</dbReference>
<name>A0AAV6KN18_9ERIC</name>
<evidence type="ECO:0000256" key="1">
    <source>
        <dbReference type="ARBA" id="ARBA00003982"/>
    </source>
</evidence>
<dbReference type="NCBIfam" id="TIGR00483">
    <property type="entry name" value="EF-1_alpha"/>
    <property type="match status" value="1"/>
</dbReference>
<dbReference type="InterPro" id="IPR050100">
    <property type="entry name" value="TRAFAC_GTPase_members"/>
</dbReference>
<evidence type="ECO:0000313" key="15">
    <source>
        <dbReference type="EMBL" id="KAG5553744.1"/>
    </source>
</evidence>
<dbReference type="PRINTS" id="PR00315">
    <property type="entry name" value="ELONGATNFCT"/>
</dbReference>
<dbReference type="InterPro" id="IPR009001">
    <property type="entry name" value="Transl_elong_EF1A/Init_IF2_C"/>
</dbReference>
<dbReference type="GO" id="GO:0003729">
    <property type="term" value="F:mRNA binding"/>
    <property type="evidence" value="ECO:0007669"/>
    <property type="project" value="UniProtKB-ARBA"/>
</dbReference>
<dbReference type="GO" id="GO:0005525">
    <property type="term" value="F:GTP binding"/>
    <property type="evidence" value="ECO:0007669"/>
    <property type="project" value="UniProtKB-KW"/>
</dbReference>
<evidence type="ECO:0000256" key="2">
    <source>
        <dbReference type="ARBA" id="ARBA00004496"/>
    </source>
</evidence>
<evidence type="ECO:0000256" key="7">
    <source>
        <dbReference type="ARBA" id="ARBA00022741"/>
    </source>
</evidence>
<dbReference type="InterPro" id="IPR027417">
    <property type="entry name" value="P-loop_NTPase"/>
</dbReference>
<dbReference type="InterPro" id="IPR037147">
    <property type="entry name" value="Ribosomal_bL28_sf"/>
</dbReference>
<dbReference type="FunFam" id="2.30.170.40:FF:000003">
    <property type="entry name" value="54S ribosomal protein L24"/>
    <property type="match status" value="1"/>
</dbReference>
<dbReference type="Pfam" id="PF22594">
    <property type="entry name" value="GTP-eEF1A_C"/>
    <property type="match status" value="1"/>
</dbReference>
<keyword evidence="6" id="KW-0963">Cytoplasm</keyword>
<dbReference type="GO" id="GO:0005737">
    <property type="term" value="C:cytoplasm"/>
    <property type="evidence" value="ECO:0007669"/>
    <property type="project" value="UniProtKB-SubCell"/>
</dbReference>
<dbReference type="InterPro" id="IPR034704">
    <property type="entry name" value="Ribosomal_bL28/bL31-like_sf"/>
</dbReference>
<dbReference type="Gene3D" id="2.30.170.40">
    <property type="entry name" value="Ribosomal protein L28/L24"/>
    <property type="match status" value="1"/>
</dbReference>
<evidence type="ECO:0000256" key="13">
    <source>
        <dbReference type="ARBA" id="ARBA00035269"/>
    </source>
</evidence>
<dbReference type="FunFam" id="2.40.30.10:FF:000003">
    <property type="entry name" value="Elongation factor 1-alpha"/>
    <property type="match status" value="1"/>
</dbReference>
<dbReference type="CDD" id="cd03705">
    <property type="entry name" value="EF1_alpha_III"/>
    <property type="match status" value="1"/>
</dbReference>
<dbReference type="InterPro" id="IPR026569">
    <property type="entry name" value="Ribosomal_bL28"/>
</dbReference>
<dbReference type="NCBIfam" id="NF008969">
    <property type="entry name" value="PRK12317.1"/>
    <property type="match status" value="1"/>
</dbReference>
<organism evidence="15 16">
    <name type="scientific">Rhododendron griersonianum</name>
    <dbReference type="NCBI Taxonomy" id="479676"/>
    <lineage>
        <taxon>Eukaryota</taxon>
        <taxon>Viridiplantae</taxon>
        <taxon>Streptophyta</taxon>
        <taxon>Embryophyta</taxon>
        <taxon>Tracheophyta</taxon>
        <taxon>Spermatophyta</taxon>
        <taxon>Magnoliopsida</taxon>
        <taxon>eudicotyledons</taxon>
        <taxon>Gunneridae</taxon>
        <taxon>Pentapetalae</taxon>
        <taxon>asterids</taxon>
        <taxon>Ericales</taxon>
        <taxon>Ericaceae</taxon>
        <taxon>Ericoideae</taxon>
        <taxon>Rhodoreae</taxon>
        <taxon>Rhododendron</taxon>
    </lineage>
</organism>
<dbReference type="InterPro" id="IPR009000">
    <property type="entry name" value="Transl_B-barrel_sf"/>
</dbReference>
<dbReference type="Proteomes" id="UP000823749">
    <property type="component" value="Chromosome 4"/>
</dbReference>
<keyword evidence="7" id="KW-0547">Nucleotide-binding</keyword>
<comment type="similarity">
    <text evidence="4">Belongs to the bacterial ribosomal protein bL28 family.</text>
</comment>